<feature type="transmembrane region" description="Helical" evidence="1">
    <location>
        <begin position="12"/>
        <end position="32"/>
    </location>
</feature>
<evidence type="ECO:0000313" key="2">
    <source>
        <dbReference type="EMBL" id="KKZ71915.1"/>
    </source>
</evidence>
<feature type="transmembrane region" description="Helical" evidence="1">
    <location>
        <begin position="189"/>
        <end position="210"/>
    </location>
</feature>
<keyword evidence="1" id="KW-0812">Transmembrane</keyword>
<evidence type="ECO:0000256" key="1">
    <source>
        <dbReference type="SAM" id="Phobius"/>
    </source>
</evidence>
<keyword evidence="3" id="KW-1185">Reference proteome</keyword>
<dbReference type="InterPro" id="IPR009781">
    <property type="entry name" value="DUF1345"/>
</dbReference>
<proteinExistence type="predicted"/>
<evidence type="ECO:0000313" key="3">
    <source>
        <dbReference type="Proteomes" id="UP000265325"/>
    </source>
</evidence>
<dbReference type="EMBL" id="LAQS01000032">
    <property type="protein sequence ID" value="KKZ71915.1"/>
    <property type="molecule type" value="Genomic_DNA"/>
</dbReference>
<dbReference type="Proteomes" id="UP000265325">
    <property type="component" value="Unassembled WGS sequence"/>
</dbReference>
<accession>A0A2P2GM85</accession>
<comment type="caution">
    <text evidence="2">The sequence shown here is derived from an EMBL/GenBank/DDBJ whole genome shotgun (WGS) entry which is preliminary data.</text>
</comment>
<keyword evidence="1" id="KW-1133">Transmembrane helix</keyword>
<feature type="transmembrane region" description="Helical" evidence="1">
    <location>
        <begin position="107"/>
        <end position="128"/>
    </location>
</feature>
<sequence length="212" mass="22274">MTRELLPLAAVPRLVGSAVVGVLVGLLVGVLTRVSLGTLSGIAAGESVFVVTGWAVLWPMDAAATRRNVGREDFRPLLAEIVVVSAALCGLVAIVLLLLGADPGTGHAAAATALAGVFMAWAALHLMYATRYADMFYGEPGGGIDFHSEEPPRFSDFLYFSYNLGMTYQVSDNDVSSQAIRAVVLRHCLLSYVFGASILATTINLVASLVTS</sequence>
<feature type="transmembrane region" description="Helical" evidence="1">
    <location>
        <begin position="77"/>
        <end position="101"/>
    </location>
</feature>
<keyword evidence="1" id="KW-0472">Membrane</keyword>
<gene>
    <name evidence="2" type="ORF">VO63_20995</name>
</gene>
<reference evidence="2 3" key="1">
    <citation type="submission" date="2015-05" db="EMBL/GenBank/DDBJ databases">
        <title>Draft Genome assembly of Streptomyces showdoensis.</title>
        <authorList>
            <person name="Thapa K.K."/>
            <person name="Metsa-Ketela M."/>
        </authorList>
    </citation>
    <scope>NUCLEOTIDE SEQUENCE [LARGE SCALE GENOMIC DNA]</scope>
    <source>
        <strain evidence="2 3">ATCC 15227</strain>
    </source>
</reference>
<dbReference type="AlphaFoldDB" id="A0A2P2GM85"/>
<feature type="transmembrane region" description="Helical" evidence="1">
    <location>
        <begin position="38"/>
        <end position="57"/>
    </location>
</feature>
<dbReference type="RefSeq" id="WP_046909432.1">
    <property type="nucleotide sequence ID" value="NZ_BAAAXG010000006.1"/>
</dbReference>
<protein>
    <submittedName>
        <fullName evidence="2">Membrane protein</fullName>
    </submittedName>
</protein>
<organism evidence="2 3">
    <name type="scientific">Streptomyces showdoensis</name>
    <dbReference type="NCBI Taxonomy" id="68268"/>
    <lineage>
        <taxon>Bacteria</taxon>
        <taxon>Bacillati</taxon>
        <taxon>Actinomycetota</taxon>
        <taxon>Actinomycetes</taxon>
        <taxon>Kitasatosporales</taxon>
        <taxon>Streptomycetaceae</taxon>
        <taxon>Streptomyces</taxon>
    </lineage>
</organism>
<dbReference type="Pfam" id="PF07077">
    <property type="entry name" value="DUF1345"/>
    <property type="match status" value="1"/>
</dbReference>
<name>A0A2P2GM85_STREW</name>